<reference evidence="2 3" key="1">
    <citation type="submission" date="2024-10" db="EMBL/GenBank/DDBJ databases">
        <title>Updated reference genomes for cyclostephanoid diatoms.</title>
        <authorList>
            <person name="Roberts W.R."/>
            <person name="Alverson A.J."/>
        </authorList>
    </citation>
    <scope>NUCLEOTIDE SEQUENCE [LARGE SCALE GENOMIC DNA]</scope>
    <source>
        <strain evidence="2 3">AJA228-03</strain>
    </source>
</reference>
<dbReference type="EMBL" id="JALLPB020000184">
    <property type="protein sequence ID" value="KAL3815766.1"/>
    <property type="molecule type" value="Genomic_DNA"/>
</dbReference>
<feature type="domain" description="PiggyBac transposable element-derived protein" evidence="1">
    <location>
        <begin position="2"/>
        <end position="409"/>
    </location>
</feature>
<dbReference type="Proteomes" id="UP001530377">
    <property type="component" value="Unassembled WGS sequence"/>
</dbReference>
<dbReference type="InterPro" id="IPR029526">
    <property type="entry name" value="PGBD"/>
</dbReference>
<comment type="caution">
    <text evidence="2">The sequence shown here is derived from an EMBL/GenBank/DDBJ whole genome shotgun (WGS) entry which is preliminary data.</text>
</comment>
<dbReference type="AlphaFoldDB" id="A0ABD3RTN0"/>
<proteinExistence type="predicted"/>
<keyword evidence="3" id="KW-1185">Reference proteome</keyword>
<organism evidence="2 3">
    <name type="scientific">Cyclostephanos tholiformis</name>
    <dbReference type="NCBI Taxonomy" id="382380"/>
    <lineage>
        <taxon>Eukaryota</taxon>
        <taxon>Sar</taxon>
        <taxon>Stramenopiles</taxon>
        <taxon>Ochrophyta</taxon>
        <taxon>Bacillariophyta</taxon>
        <taxon>Coscinodiscophyceae</taxon>
        <taxon>Thalassiosirophycidae</taxon>
        <taxon>Stephanodiscales</taxon>
        <taxon>Stephanodiscaceae</taxon>
        <taxon>Cyclostephanos</taxon>
    </lineage>
</organism>
<name>A0ABD3RTN0_9STRA</name>
<accession>A0ABD3RTN0</accession>
<dbReference type="PANTHER" id="PTHR46599:SF3">
    <property type="entry name" value="PIGGYBAC TRANSPOSABLE ELEMENT-DERIVED PROTEIN 4"/>
    <property type="match status" value="1"/>
</dbReference>
<evidence type="ECO:0000313" key="2">
    <source>
        <dbReference type="EMBL" id="KAL3815766.1"/>
    </source>
</evidence>
<gene>
    <name evidence="2" type="ORF">ACHAXA_008816</name>
</gene>
<protein>
    <recommendedName>
        <fullName evidence="1">PiggyBac transposable element-derived protein domain-containing protein</fullName>
    </recommendedName>
</protein>
<dbReference type="Pfam" id="PF13843">
    <property type="entry name" value="DDE_Tnp_1_7"/>
    <property type="match status" value="1"/>
</dbReference>
<sequence>MSPLQAFLHMMPPAQLSLMLELTNERLVEKEKQEMTRQELLRWIGVCVLIAAINFRGRRRNLWEGGGAPLKYLPSYDLRAMGMSRNRFDDIWYAVRWSRQPPEQPHGMSSEQYRWMLVDNFVDNINEYRARTFVPGGHLEADESIIRWYGVGGSFVDAGIPHYAAIERKPDNGAEIQNLADVASGIMLRLKIVKSAAEEEAIAAAAAADEDNNEEVAADEGGKGTRVLSELVAPWRDSGRLVTADAFFASVEAAVKMKEAGLFFIGNVKQCSRRFPVEVLGNATLPKRGCRSVLASINDDTGETELVAIAWVDRNRRFFIATTCGLGEGEKIQRKHLRQLDKSGRAPPDKVVIEVAQPKAIAKYYKGAGTIDRHNRIRADELRLDRNLGTRHWDKRFNLGVLGIICVDAFLFFQQVVSANNRMTSCLEFFGRLADELVDNQEGIRITRAAADPGAVGNGAADAAEPTVRKTIKMKNKESTHRAQGRCGCKGCTRKSIFVCSVCTDATDPDQKQFWFCNPTTVEGSECFAEHVHVKHSKAHREGDN</sequence>
<dbReference type="PANTHER" id="PTHR46599">
    <property type="entry name" value="PIGGYBAC TRANSPOSABLE ELEMENT-DERIVED PROTEIN 4"/>
    <property type="match status" value="1"/>
</dbReference>
<evidence type="ECO:0000259" key="1">
    <source>
        <dbReference type="Pfam" id="PF13843"/>
    </source>
</evidence>
<evidence type="ECO:0000313" key="3">
    <source>
        <dbReference type="Proteomes" id="UP001530377"/>
    </source>
</evidence>